<dbReference type="AlphaFoldDB" id="A0A6H2A4J8"/>
<evidence type="ECO:0000256" key="1">
    <source>
        <dbReference type="SAM" id="Phobius"/>
    </source>
</evidence>
<protein>
    <submittedName>
        <fullName evidence="2">Uncharacterized protein</fullName>
    </submittedName>
</protein>
<dbReference type="EMBL" id="MT144570">
    <property type="protein sequence ID" value="QJA55126.1"/>
    <property type="molecule type" value="Genomic_DNA"/>
</dbReference>
<gene>
    <name evidence="2" type="ORF">TM448A07195_0001</name>
</gene>
<name>A0A6H2A4J8_9ZZZZ</name>
<sequence length="62" mass="7568">MDWRVLYIAGMIMTAMELRREFGTYKKYSSYWWLREICILLWPVLAGLYAIAWVTYRIRGEL</sequence>
<keyword evidence="1" id="KW-1133">Transmembrane helix</keyword>
<feature type="transmembrane region" description="Helical" evidence="1">
    <location>
        <begin position="32"/>
        <end position="56"/>
    </location>
</feature>
<evidence type="ECO:0000313" key="2">
    <source>
        <dbReference type="EMBL" id="QJA55126.1"/>
    </source>
</evidence>
<keyword evidence="1" id="KW-0812">Transmembrane</keyword>
<keyword evidence="1" id="KW-0472">Membrane</keyword>
<reference evidence="2" key="1">
    <citation type="submission" date="2020-03" db="EMBL/GenBank/DDBJ databases">
        <title>The deep terrestrial virosphere.</title>
        <authorList>
            <person name="Holmfeldt K."/>
            <person name="Nilsson E."/>
            <person name="Simone D."/>
            <person name="Lopez-Fernandez M."/>
            <person name="Wu X."/>
            <person name="de Brujin I."/>
            <person name="Lundin D."/>
            <person name="Andersson A."/>
            <person name="Bertilsson S."/>
            <person name="Dopson M."/>
        </authorList>
    </citation>
    <scope>NUCLEOTIDE SEQUENCE</scope>
    <source>
        <strain evidence="2">TM448A07195</strain>
    </source>
</reference>
<organism evidence="2">
    <name type="scientific">viral metagenome</name>
    <dbReference type="NCBI Taxonomy" id="1070528"/>
    <lineage>
        <taxon>unclassified sequences</taxon>
        <taxon>metagenomes</taxon>
        <taxon>organismal metagenomes</taxon>
    </lineage>
</organism>
<proteinExistence type="predicted"/>
<accession>A0A6H2A4J8</accession>